<proteinExistence type="predicted"/>
<dbReference type="RefSeq" id="WP_275632146.1">
    <property type="nucleotide sequence ID" value="NZ_JARGYD010000002.1"/>
</dbReference>
<dbReference type="Proteomes" id="UP001595632">
    <property type="component" value="Unassembled WGS sequence"/>
</dbReference>
<comment type="caution">
    <text evidence="1">The sequence shown here is derived from an EMBL/GenBank/DDBJ whole genome shotgun (WGS) entry which is preliminary data.</text>
</comment>
<accession>A0ABV7GPY8</accession>
<evidence type="ECO:0000313" key="1">
    <source>
        <dbReference type="EMBL" id="MFC3141596.1"/>
    </source>
</evidence>
<dbReference type="Gene3D" id="3.40.50.11890">
    <property type="match status" value="1"/>
</dbReference>
<sequence length="340" mass="35924">MRADGARSGPDGPVGLFGEGVPRALVFALGGMPLDVKAPPLSDSVDGPRSAIVDTVAEPFLDPFATRFLHRFAAGAFDDFATLIFARDDVAALAAYQYALELRRLGHLPDRGPRLYLWNLLHTDSAPAAAFNATELDRLTRHLSEALGTALDAGRLSDAVAAETRRVNALRGLPVGGPDAFVARNAGRWIAPDAHVALLSDLAQQPGPKIALVGTACDIPVLHDLCAGQGQVIADLQDYGRVAVQPDSGDRLGDIALDPLSPRAAPPGRYTQALHAGIQGADLVIASVDANDDSFGWELPGLRAAAKAQGARFLDLGFRPFRPDAAWQDRARARISEALS</sequence>
<name>A0ABV7GPY8_9RHOB</name>
<evidence type="ECO:0000313" key="2">
    <source>
        <dbReference type="Proteomes" id="UP001595632"/>
    </source>
</evidence>
<dbReference type="EMBL" id="JBHRTB010000010">
    <property type="protein sequence ID" value="MFC3141596.1"/>
    <property type="molecule type" value="Genomic_DNA"/>
</dbReference>
<organism evidence="1 2">
    <name type="scientific">Psychromarinibacter halotolerans</name>
    <dbReference type="NCBI Taxonomy" id="1775175"/>
    <lineage>
        <taxon>Bacteria</taxon>
        <taxon>Pseudomonadati</taxon>
        <taxon>Pseudomonadota</taxon>
        <taxon>Alphaproteobacteria</taxon>
        <taxon>Rhodobacterales</taxon>
        <taxon>Paracoccaceae</taxon>
        <taxon>Psychromarinibacter</taxon>
    </lineage>
</organism>
<keyword evidence="2" id="KW-1185">Reference proteome</keyword>
<protein>
    <submittedName>
        <fullName evidence="1">2-hydroxyacyl-CoA dehydratase family protein</fullName>
    </submittedName>
</protein>
<gene>
    <name evidence="1" type="ORF">ACFOGP_02700</name>
</gene>
<reference evidence="2" key="1">
    <citation type="journal article" date="2019" name="Int. J. Syst. Evol. Microbiol.">
        <title>The Global Catalogue of Microorganisms (GCM) 10K type strain sequencing project: providing services to taxonomists for standard genome sequencing and annotation.</title>
        <authorList>
            <consortium name="The Broad Institute Genomics Platform"/>
            <consortium name="The Broad Institute Genome Sequencing Center for Infectious Disease"/>
            <person name="Wu L."/>
            <person name="Ma J."/>
        </authorList>
    </citation>
    <scope>NUCLEOTIDE SEQUENCE [LARGE SCALE GENOMIC DNA]</scope>
    <source>
        <strain evidence="2">KCTC 52366</strain>
    </source>
</reference>